<feature type="domain" description="Response regulatory" evidence="2">
    <location>
        <begin position="12"/>
        <end position="126"/>
    </location>
</feature>
<evidence type="ECO:0000256" key="1">
    <source>
        <dbReference type="PROSITE-ProRule" id="PRU00169"/>
    </source>
</evidence>
<dbReference type="PANTHER" id="PTHR43228:SF1">
    <property type="entry name" value="TWO-COMPONENT RESPONSE REGULATOR ARR22"/>
    <property type="match status" value="1"/>
</dbReference>
<organism evidence="3 4">
    <name type="scientific">Gemmata massiliana</name>
    <dbReference type="NCBI Taxonomy" id="1210884"/>
    <lineage>
        <taxon>Bacteria</taxon>
        <taxon>Pseudomonadati</taxon>
        <taxon>Planctomycetota</taxon>
        <taxon>Planctomycetia</taxon>
        <taxon>Gemmatales</taxon>
        <taxon>Gemmataceae</taxon>
        <taxon>Gemmata</taxon>
    </lineage>
</organism>
<dbReference type="InterPro" id="IPR011006">
    <property type="entry name" value="CheY-like_superfamily"/>
</dbReference>
<reference evidence="3 4" key="1">
    <citation type="submission" date="2019-05" db="EMBL/GenBank/DDBJ databases">
        <authorList>
            <consortium name="Science for Life Laboratories"/>
        </authorList>
    </citation>
    <scope>NUCLEOTIDE SEQUENCE [LARGE SCALE GENOMIC DNA]</scope>
    <source>
        <strain evidence="3">Soil9</strain>
    </source>
</reference>
<protein>
    <recommendedName>
        <fullName evidence="2">Response regulatory domain-containing protein</fullName>
    </recommendedName>
</protein>
<dbReference type="KEGG" id="gms:SOIL9_81370"/>
<dbReference type="Proteomes" id="UP000464178">
    <property type="component" value="Chromosome"/>
</dbReference>
<dbReference type="RefSeq" id="WP_162672211.1">
    <property type="nucleotide sequence ID" value="NZ_LR593886.1"/>
</dbReference>
<dbReference type="Gene3D" id="3.40.50.2300">
    <property type="match status" value="1"/>
</dbReference>
<feature type="modified residue" description="4-aspartylphosphate" evidence="1">
    <location>
        <position position="61"/>
    </location>
</feature>
<name>A0A6P2DJT3_9BACT</name>
<dbReference type="SUPFAM" id="SSF52172">
    <property type="entry name" value="CheY-like"/>
    <property type="match status" value="1"/>
</dbReference>
<dbReference type="AlphaFoldDB" id="A0A6P2DJT3"/>
<sequence>MSALARASCRVSVLVVDDHGDTAESLTELLVQHGFHVCTARDGADAVCRCSVEAPDIVVTDVVMSGMDGFEVARQIRAARAVALFVVAMTAYEQATAKGPNPHGFDLLVLKPLNVPALMEALNRVRAARDRSTAP</sequence>
<evidence type="ECO:0000259" key="2">
    <source>
        <dbReference type="PROSITE" id="PS50110"/>
    </source>
</evidence>
<dbReference type="EMBL" id="LR593886">
    <property type="protein sequence ID" value="VTS00578.1"/>
    <property type="molecule type" value="Genomic_DNA"/>
</dbReference>
<keyword evidence="1" id="KW-0597">Phosphoprotein</keyword>
<gene>
    <name evidence="3" type="ORF">SOIL9_81370</name>
</gene>
<dbReference type="InterPro" id="IPR001789">
    <property type="entry name" value="Sig_transdc_resp-reg_receiver"/>
</dbReference>
<dbReference type="InterPro" id="IPR052048">
    <property type="entry name" value="ST_Response_Regulator"/>
</dbReference>
<dbReference type="GO" id="GO:0000160">
    <property type="term" value="P:phosphorelay signal transduction system"/>
    <property type="evidence" value="ECO:0007669"/>
    <property type="project" value="InterPro"/>
</dbReference>
<dbReference type="Pfam" id="PF00072">
    <property type="entry name" value="Response_reg"/>
    <property type="match status" value="1"/>
</dbReference>
<dbReference type="PANTHER" id="PTHR43228">
    <property type="entry name" value="TWO-COMPONENT RESPONSE REGULATOR"/>
    <property type="match status" value="1"/>
</dbReference>
<keyword evidence="4" id="KW-1185">Reference proteome</keyword>
<dbReference type="PROSITE" id="PS50110">
    <property type="entry name" value="RESPONSE_REGULATORY"/>
    <property type="match status" value="1"/>
</dbReference>
<accession>A0A6P2DJT3</accession>
<proteinExistence type="predicted"/>
<evidence type="ECO:0000313" key="3">
    <source>
        <dbReference type="EMBL" id="VTS00578.1"/>
    </source>
</evidence>
<evidence type="ECO:0000313" key="4">
    <source>
        <dbReference type="Proteomes" id="UP000464178"/>
    </source>
</evidence>
<dbReference type="SMART" id="SM00448">
    <property type="entry name" value="REC"/>
    <property type="match status" value="1"/>
</dbReference>